<proteinExistence type="inferred from homology"/>
<dbReference type="PROSITE" id="PS00808">
    <property type="entry name" value="ADP_GLC_PYROPHOSPH_1"/>
    <property type="match status" value="1"/>
</dbReference>
<dbReference type="InterPro" id="IPR011831">
    <property type="entry name" value="ADP-Glc_PPase"/>
</dbReference>
<dbReference type="Pfam" id="PF25247">
    <property type="entry name" value="LbH_GLGC"/>
    <property type="match status" value="1"/>
</dbReference>
<reference evidence="10" key="1">
    <citation type="submission" date="2022-08" db="EMBL/GenBank/DDBJ databases">
        <title>Genomic Encyclopedia of Type Strains, Phase V (KMG-V): Genome sequencing to study the core and pangenomes of soil and plant-associated prokaryotes.</title>
        <authorList>
            <person name="Whitman W."/>
        </authorList>
    </citation>
    <scope>NUCLEOTIDE SEQUENCE</scope>
    <source>
        <strain evidence="10">SP3049</strain>
    </source>
</reference>
<evidence type="ECO:0000313" key="10">
    <source>
        <dbReference type="EMBL" id="MCS3711146.1"/>
    </source>
</evidence>
<keyword evidence="5" id="KW-0547">Nucleotide-binding</keyword>
<evidence type="ECO:0000256" key="3">
    <source>
        <dbReference type="ARBA" id="ARBA00022679"/>
    </source>
</evidence>
<dbReference type="CDD" id="cd04651">
    <property type="entry name" value="LbH_G1P_AT_C"/>
    <property type="match status" value="1"/>
</dbReference>
<dbReference type="InterPro" id="IPR029044">
    <property type="entry name" value="Nucleotide-diphossugar_trans"/>
</dbReference>
<dbReference type="SUPFAM" id="SSF53448">
    <property type="entry name" value="Nucleotide-diphospho-sugar transferases"/>
    <property type="match status" value="1"/>
</dbReference>
<name>A0A9X2TID1_9BACT</name>
<dbReference type="InterPro" id="IPR005835">
    <property type="entry name" value="NTP_transferase_dom"/>
</dbReference>
<keyword evidence="2" id="KW-0321">Glycogen metabolism</keyword>
<evidence type="ECO:0000256" key="4">
    <source>
        <dbReference type="ARBA" id="ARBA00022695"/>
    </source>
</evidence>
<comment type="caution">
    <text evidence="10">The sequence shown here is derived from an EMBL/GenBank/DDBJ whole genome shotgun (WGS) entry which is preliminary data.</text>
</comment>
<dbReference type="Gene3D" id="3.90.550.10">
    <property type="entry name" value="Spore Coat Polysaccharide Biosynthesis Protein SpsA, Chain A"/>
    <property type="match status" value="1"/>
</dbReference>
<evidence type="ECO:0000256" key="5">
    <source>
        <dbReference type="ARBA" id="ARBA00022741"/>
    </source>
</evidence>
<dbReference type="PROSITE" id="PS00809">
    <property type="entry name" value="ADP_GLC_PYROPHOSPH_2"/>
    <property type="match status" value="1"/>
</dbReference>
<dbReference type="PANTHER" id="PTHR43523">
    <property type="entry name" value="GLUCOSE-1-PHOSPHATE ADENYLYLTRANSFERASE-RELATED"/>
    <property type="match status" value="1"/>
</dbReference>
<evidence type="ECO:0000256" key="6">
    <source>
        <dbReference type="ARBA" id="ARBA00022840"/>
    </source>
</evidence>
<keyword evidence="3 10" id="KW-0808">Transferase</keyword>
<dbReference type="PANTHER" id="PTHR43523:SF12">
    <property type="entry name" value="GLUCOSE-1-PHOSPHATE ADENYLYLTRANSFERASE LARGE SUBUNIT 1, CHLOROPLASTIC-RELATED"/>
    <property type="match status" value="1"/>
</dbReference>
<dbReference type="Gene3D" id="2.160.10.10">
    <property type="entry name" value="Hexapeptide repeat proteins"/>
    <property type="match status" value="1"/>
</dbReference>
<dbReference type="InterPro" id="IPR005836">
    <property type="entry name" value="ADP_Glu_pyroP_CS"/>
</dbReference>
<evidence type="ECO:0000313" key="11">
    <source>
        <dbReference type="Proteomes" id="UP001155057"/>
    </source>
</evidence>
<evidence type="ECO:0000256" key="7">
    <source>
        <dbReference type="ARBA" id="ARBA00023277"/>
    </source>
</evidence>
<dbReference type="NCBIfam" id="TIGR02091">
    <property type="entry name" value="glgC"/>
    <property type="match status" value="1"/>
</dbReference>
<organism evidence="10 11">
    <name type="scientific">Salinibacter ruber</name>
    <dbReference type="NCBI Taxonomy" id="146919"/>
    <lineage>
        <taxon>Bacteria</taxon>
        <taxon>Pseudomonadati</taxon>
        <taxon>Rhodothermota</taxon>
        <taxon>Rhodothermia</taxon>
        <taxon>Rhodothermales</taxon>
        <taxon>Salinibacteraceae</taxon>
        <taxon>Salinibacter</taxon>
    </lineage>
</organism>
<dbReference type="AlphaFoldDB" id="A0A9X2TID1"/>
<dbReference type="RefSeq" id="WP_259060687.1">
    <property type="nucleotide sequence ID" value="NZ_JANTZG010000002.1"/>
</dbReference>
<dbReference type="Pfam" id="PF00483">
    <property type="entry name" value="NTP_transferase"/>
    <property type="match status" value="1"/>
</dbReference>
<dbReference type="GO" id="GO:0005978">
    <property type="term" value="P:glycogen biosynthetic process"/>
    <property type="evidence" value="ECO:0007669"/>
    <property type="project" value="UniProtKB-UniRule"/>
</dbReference>
<dbReference type="NCBIfam" id="NF002772">
    <property type="entry name" value="PRK02862.1"/>
    <property type="match status" value="1"/>
</dbReference>
<keyword evidence="4 10" id="KW-0548">Nucleotidyltransferase</keyword>
<evidence type="ECO:0000256" key="8">
    <source>
        <dbReference type="NCBIfam" id="TIGR02091"/>
    </source>
</evidence>
<evidence type="ECO:0000256" key="1">
    <source>
        <dbReference type="ARBA" id="ARBA00010443"/>
    </source>
</evidence>
<dbReference type="GO" id="GO:0008878">
    <property type="term" value="F:glucose-1-phosphate adenylyltransferase activity"/>
    <property type="evidence" value="ECO:0007669"/>
    <property type="project" value="UniProtKB-UniRule"/>
</dbReference>
<evidence type="ECO:0000256" key="2">
    <source>
        <dbReference type="ARBA" id="ARBA00022600"/>
    </source>
</evidence>
<feature type="domain" description="Nucleotidyl transferase" evidence="9">
    <location>
        <begin position="11"/>
        <end position="273"/>
    </location>
</feature>
<dbReference type="PROSITE" id="PS00810">
    <property type="entry name" value="ADP_GLC_PYROPHOSPH_3"/>
    <property type="match status" value="1"/>
</dbReference>
<comment type="similarity">
    <text evidence="1">Belongs to the bacterial/plant glucose-1-phosphate adenylyltransferase family.</text>
</comment>
<dbReference type="EMBL" id="JANUAE010000011">
    <property type="protein sequence ID" value="MCS3711146.1"/>
    <property type="molecule type" value="Genomic_DNA"/>
</dbReference>
<keyword evidence="6" id="KW-0067">ATP-binding</keyword>
<dbReference type="GO" id="GO:0005524">
    <property type="term" value="F:ATP binding"/>
    <property type="evidence" value="ECO:0007669"/>
    <property type="project" value="UniProtKB-KW"/>
</dbReference>
<sequence>MSTSLENSILTVILGGGKGTRLYPLTKLRAKPAVPLAGRYRLIDVPVSTSINSGITRIFVLTQYNSASLNRHLARAYQFDRFSNGFVSILAAEQTPSSKDWFQGTADAVRRSLPHIEGHRHRHVLILSGDQLYSMDYRKMLAHHRETDADVTLGTIPVTAQDATSFGILKTDDEHIITEFHEKPDRDELDGLESPVGPGLENEGRVYHASMGMYIFDREPLRELLNANPDDHDFGNQIIPKAIDKMRVASYPFSDYWSDIGTIRSFYEANLMLAEPEPPFSLYDPNRPLYTRARMLPPAKVQNSTVQDSLITEGSLVENSQISKSVVGIRSYVGPDTTLKNTVMMGADHFRWHDMEERGFVEGPANPGIGENSYVEGAIIDKNVSIGKRCIIKNRDNVQEAEEDLYHIRDGIVVIPKNTRIPDDTII</sequence>
<dbReference type="SUPFAM" id="SSF51161">
    <property type="entry name" value="Trimeric LpxA-like enzymes"/>
    <property type="match status" value="1"/>
</dbReference>
<dbReference type="EC" id="2.7.7.27" evidence="8"/>
<dbReference type="CDD" id="cd02508">
    <property type="entry name" value="ADP_Glucose_PP"/>
    <property type="match status" value="1"/>
</dbReference>
<evidence type="ECO:0000259" key="9">
    <source>
        <dbReference type="Pfam" id="PF00483"/>
    </source>
</evidence>
<protein>
    <recommendedName>
        <fullName evidence="8">Glucose-1-phosphate adenylyltransferase</fullName>
        <ecNumber evidence="8">2.7.7.27</ecNumber>
    </recommendedName>
</protein>
<dbReference type="Proteomes" id="UP001155057">
    <property type="component" value="Unassembled WGS sequence"/>
</dbReference>
<keyword evidence="7" id="KW-0119">Carbohydrate metabolism</keyword>
<accession>A0A9X2TID1</accession>
<dbReference type="InterPro" id="IPR011004">
    <property type="entry name" value="Trimer_LpxA-like_sf"/>
</dbReference>
<gene>
    <name evidence="10" type="ORF">GGP61_002777</name>
</gene>